<dbReference type="Proteomes" id="UP000887569">
    <property type="component" value="Unplaced"/>
</dbReference>
<dbReference type="AlphaFoldDB" id="A0A914ZME1"/>
<evidence type="ECO:0000313" key="2">
    <source>
        <dbReference type="WBParaSite" id="PgB03_g120_t01"/>
    </source>
</evidence>
<proteinExistence type="predicted"/>
<organism evidence="1 2">
    <name type="scientific">Parascaris univalens</name>
    <name type="common">Nematode worm</name>
    <dbReference type="NCBI Taxonomy" id="6257"/>
    <lineage>
        <taxon>Eukaryota</taxon>
        <taxon>Metazoa</taxon>
        <taxon>Ecdysozoa</taxon>
        <taxon>Nematoda</taxon>
        <taxon>Chromadorea</taxon>
        <taxon>Rhabditida</taxon>
        <taxon>Spirurina</taxon>
        <taxon>Ascaridomorpha</taxon>
        <taxon>Ascaridoidea</taxon>
        <taxon>Ascarididae</taxon>
        <taxon>Parascaris</taxon>
    </lineage>
</organism>
<accession>A0A914ZME1</accession>
<evidence type="ECO:0000313" key="1">
    <source>
        <dbReference type="Proteomes" id="UP000887569"/>
    </source>
</evidence>
<protein>
    <submittedName>
        <fullName evidence="2">Uncharacterized protein</fullName>
    </submittedName>
</protein>
<keyword evidence="1" id="KW-1185">Reference proteome</keyword>
<sequence>QSSMNSVCSSALPARYWWAITETAHPTVLFGKTSTLVQTVWNPLLPSTVTHPLFILCIDLERGTI</sequence>
<name>A0A914ZME1_PARUN</name>
<dbReference type="WBParaSite" id="PgB03_g120_t01">
    <property type="protein sequence ID" value="PgB03_g120_t01"/>
    <property type="gene ID" value="PgB03_g120"/>
</dbReference>
<reference evidence="2" key="1">
    <citation type="submission" date="2022-11" db="UniProtKB">
        <authorList>
            <consortium name="WormBaseParasite"/>
        </authorList>
    </citation>
    <scope>IDENTIFICATION</scope>
</reference>